<comment type="caution">
    <text evidence="2">The sequence shown here is derived from an EMBL/GenBank/DDBJ whole genome shotgun (WGS) entry which is preliminary data.</text>
</comment>
<evidence type="ECO:0000313" key="2">
    <source>
        <dbReference type="EMBL" id="MFC6706589.1"/>
    </source>
</evidence>
<evidence type="ECO:0000313" key="3">
    <source>
        <dbReference type="Proteomes" id="UP001596298"/>
    </source>
</evidence>
<accession>A0ABW2AJ31</accession>
<feature type="compositionally biased region" description="Basic and acidic residues" evidence="1">
    <location>
        <begin position="247"/>
        <end position="265"/>
    </location>
</feature>
<proteinExistence type="predicted"/>
<reference evidence="3" key="1">
    <citation type="journal article" date="2019" name="Int. J. Syst. Evol. Microbiol.">
        <title>The Global Catalogue of Microorganisms (GCM) 10K type strain sequencing project: providing services to taxonomists for standard genome sequencing and annotation.</title>
        <authorList>
            <consortium name="The Broad Institute Genomics Platform"/>
            <consortium name="The Broad Institute Genome Sequencing Center for Infectious Disease"/>
            <person name="Wu L."/>
            <person name="Ma J."/>
        </authorList>
    </citation>
    <scope>NUCLEOTIDE SEQUENCE [LARGE SCALE GENOMIC DNA]</scope>
    <source>
        <strain evidence="3">CCUG 58127</strain>
    </source>
</reference>
<dbReference type="EMBL" id="JBHSWH010000001">
    <property type="protein sequence ID" value="MFC6706589.1"/>
    <property type="molecule type" value="Genomic_DNA"/>
</dbReference>
<dbReference type="Proteomes" id="UP001596298">
    <property type="component" value="Unassembled WGS sequence"/>
</dbReference>
<feature type="region of interest" description="Disordered" evidence="1">
    <location>
        <begin position="239"/>
        <end position="281"/>
    </location>
</feature>
<keyword evidence="3" id="KW-1185">Reference proteome</keyword>
<gene>
    <name evidence="2" type="ORF">ACFQDH_15325</name>
</gene>
<evidence type="ECO:0000256" key="1">
    <source>
        <dbReference type="SAM" id="MobiDB-lite"/>
    </source>
</evidence>
<dbReference type="RefSeq" id="WP_382403262.1">
    <property type="nucleotide sequence ID" value="NZ_JBHSWH010000001.1"/>
</dbReference>
<sequence length="281" mass="29184">MQMPGGLMMADRAPDRDGLKLDVLHVALGPVLPAWPSGLVIDVELQGDVVQGAKVRVLAAAGDSVRFWADGTGVAAGRRRAAAHLDSVGRLLEVAGWSGAADRARGQRDALLTETGEPGGEARAEFRRLRRRVERSWGLRRSLAGLGRLGHGDVRRLGLSGPAARAAERGGDAWARLQTWLVEADLALSSGPVAPAEDPRGIPGHGSGALVAAAAHLLPGLDLGDARLVVASLDPDPDDLHSTGVAGDRDPHSGHDGHGHHDEGTHGMPGGTNHQHDGHVA</sequence>
<protein>
    <submittedName>
        <fullName evidence="2">Uncharacterized protein</fullName>
    </submittedName>
</protein>
<name>A0ABW2AJ31_9MICO</name>
<organism evidence="2 3">
    <name type="scientific">Flexivirga alba</name>
    <dbReference type="NCBI Taxonomy" id="702742"/>
    <lineage>
        <taxon>Bacteria</taxon>
        <taxon>Bacillati</taxon>
        <taxon>Actinomycetota</taxon>
        <taxon>Actinomycetes</taxon>
        <taxon>Micrococcales</taxon>
        <taxon>Dermacoccaceae</taxon>
        <taxon>Flexivirga</taxon>
    </lineage>
</organism>